<dbReference type="AlphaFoldDB" id="A0A4V1AEI0"/>
<organism evidence="1 2">
    <name type="scientific">Metschnikowia aff. pulcherrima</name>
    <dbReference type="NCBI Taxonomy" id="2163413"/>
    <lineage>
        <taxon>Eukaryota</taxon>
        <taxon>Fungi</taxon>
        <taxon>Dikarya</taxon>
        <taxon>Ascomycota</taxon>
        <taxon>Saccharomycotina</taxon>
        <taxon>Pichiomycetes</taxon>
        <taxon>Metschnikowiaceae</taxon>
        <taxon>Metschnikowia</taxon>
    </lineage>
</organism>
<name>A0A4V1AEI0_9ASCO</name>
<dbReference type="EMBL" id="CP034459">
    <property type="protein sequence ID" value="QBM89283.1"/>
    <property type="molecule type" value="Genomic_DNA"/>
</dbReference>
<sequence length="188" mass="21209">MSFIRLYRFCPFSFTLFSTADVFIEGQFLLFKISRLESIKTPYKVDPAMGLIFSGNIDKPKVPVEKMMLCGILHLYEAGCHPKMEYLLFQNNELIVGGGSVFLSYYLTGAIFSSESKKFLNVNSEGKLVLGDRPDTGFRLKNEQSMCCKRSVSYHGFSEFQLCGNGLIGYDSTCPGARMAYLDFIEIL</sequence>
<reference evidence="2" key="1">
    <citation type="submission" date="2019-03" db="EMBL/GenBank/DDBJ databases">
        <title>Snf2 controls pulcherriminic acid biosynthesis and connects pigmentation and antifungal activity of the yeast Metschnikowia pulcherrima.</title>
        <authorList>
            <person name="Gore-Lloyd D."/>
            <person name="Sumann I."/>
            <person name="Brachmann A.O."/>
            <person name="Schneeberger K."/>
            <person name="Ortiz-Merino R.A."/>
            <person name="Moreno-Beltran M."/>
            <person name="Schlaefli M."/>
            <person name="Kirner P."/>
            <person name="Santos Kron A."/>
            <person name="Wolfe K.H."/>
            <person name="Piel J."/>
            <person name="Ahrens C.H."/>
            <person name="Henk D."/>
            <person name="Freimoser F.M."/>
        </authorList>
    </citation>
    <scope>NUCLEOTIDE SEQUENCE [LARGE SCALE GENOMIC DNA]</scope>
    <source>
        <strain evidence="2">APC 1.2</strain>
    </source>
</reference>
<protein>
    <submittedName>
        <fullName evidence="1">Uncharacterized protein</fullName>
    </submittedName>
</protein>
<gene>
    <name evidence="1" type="ORF">METSCH_D03500</name>
</gene>
<evidence type="ECO:0000313" key="2">
    <source>
        <dbReference type="Proteomes" id="UP000292447"/>
    </source>
</evidence>
<proteinExistence type="predicted"/>
<keyword evidence="2" id="KW-1185">Reference proteome</keyword>
<dbReference type="Proteomes" id="UP000292447">
    <property type="component" value="Chromosome IV"/>
</dbReference>
<accession>A0A4V1AEI0</accession>
<evidence type="ECO:0000313" key="1">
    <source>
        <dbReference type="EMBL" id="QBM89283.1"/>
    </source>
</evidence>